<keyword evidence="2" id="KW-1185">Reference proteome</keyword>
<accession>A0AAV7GBC2</accession>
<gene>
    <name evidence="1" type="ORF">IEQ34_017191</name>
</gene>
<dbReference type="AlphaFoldDB" id="A0AAV7GBC2"/>
<reference evidence="1 2" key="1">
    <citation type="journal article" date="2021" name="Hortic Res">
        <title>Chromosome-scale assembly of the Dendrobium chrysotoxum genome enhances the understanding of orchid evolution.</title>
        <authorList>
            <person name="Zhang Y."/>
            <person name="Zhang G.Q."/>
            <person name="Zhang D."/>
            <person name="Liu X.D."/>
            <person name="Xu X.Y."/>
            <person name="Sun W.H."/>
            <person name="Yu X."/>
            <person name="Zhu X."/>
            <person name="Wang Z.W."/>
            <person name="Zhao X."/>
            <person name="Zhong W.Y."/>
            <person name="Chen H."/>
            <person name="Yin W.L."/>
            <person name="Huang T."/>
            <person name="Niu S.C."/>
            <person name="Liu Z.J."/>
        </authorList>
    </citation>
    <scope>NUCLEOTIDE SEQUENCE [LARGE SCALE GENOMIC DNA]</scope>
    <source>
        <strain evidence="1">Lindl</strain>
    </source>
</reference>
<dbReference type="EMBL" id="JAGFBR010000016">
    <property type="protein sequence ID" value="KAH0452867.1"/>
    <property type="molecule type" value="Genomic_DNA"/>
</dbReference>
<comment type="caution">
    <text evidence="1">The sequence shown here is derived from an EMBL/GenBank/DDBJ whole genome shotgun (WGS) entry which is preliminary data.</text>
</comment>
<sequence>MFVPEILRGAGPKWGKMNDLSAPLHVGEEDIVRILNVRNIEHLLYEVFYLNKFIEEEFLLKEAALFGLESSRVIEDIKKSIAFKTII</sequence>
<dbReference type="Proteomes" id="UP000775213">
    <property type="component" value="Unassembled WGS sequence"/>
</dbReference>
<name>A0AAV7GBC2_DENCH</name>
<evidence type="ECO:0000313" key="1">
    <source>
        <dbReference type="EMBL" id="KAH0452867.1"/>
    </source>
</evidence>
<protein>
    <submittedName>
        <fullName evidence="1">Uncharacterized protein</fullName>
    </submittedName>
</protein>
<proteinExistence type="predicted"/>
<organism evidence="1 2">
    <name type="scientific">Dendrobium chrysotoxum</name>
    <name type="common">Orchid</name>
    <dbReference type="NCBI Taxonomy" id="161865"/>
    <lineage>
        <taxon>Eukaryota</taxon>
        <taxon>Viridiplantae</taxon>
        <taxon>Streptophyta</taxon>
        <taxon>Embryophyta</taxon>
        <taxon>Tracheophyta</taxon>
        <taxon>Spermatophyta</taxon>
        <taxon>Magnoliopsida</taxon>
        <taxon>Liliopsida</taxon>
        <taxon>Asparagales</taxon>
        <taxon>Orchidaceae</taxon>
        <taxon>Epidendroideae</taxon>
        <taxon>Malaxideae</taxon>
        <taxon>Dendrobiinae</taxon>
        <taxon>Dendrobium</taxon>
    </lineage>
</organism>
<evidence type="ECO:0000313" key="2">
    <source>
        <dbReference type="Proteomes" id="UP000775213"/>
    </source>
</evidence>